<gene>
    <name evidence="1" type="ORF">GNI_219410</name>
</gene>
<dbReference type="AlphaFoldDB" id="A0A023AWM6"/>
<dbReference type="Proteomes" id="UP000019763">
    <property type="component" value="Unassembled WGS sequence"/>
</dbReference>
<name>A0A023AWM6_GRENI</name>
<organism evidence="1 2">
    <name type="scientific">Gregarina niphandrodes</name>
    <name type="common">Septate eugregarine</name>
    <dbReference type="NCBI Taxonomy" id="110365"/>
    <lineage>
        <taxon>Eukaryota</taxon>
        <taxon>Sar</taxon>
        <taxon>Alveolata</taxon>
        <taxon>Apicomplexa</taxon>
        <taxon>Conoidasida</taxon>
        <taxon>Gregarinasina</taxon>
        <taxon>Eugregarinorida</taxon>
        <taxon>Gregarinidae</taxon>
        <taxon>Gregarina</taxon>
    </lineage>
</organism>
<evidence type="ECO:0000313" key="1">
    <source>
        <dbReference type="EMBL" id="EZG42833.1"/>
    </source>
</evidence>
<dbReference type="VEuPathDB" id="CryptoDB:GNI_219410"/>
<proteinExistence type="predicted"/>
<dbReference type="GeneID" id="22916593"/>
<evidence type="ECO:0000313" key="2">
    <source>
        <dbReference type="Proteomes" id="UP000019763"/>
    </source>
</evidence>
<sequence>MNNTLTSITSALTGLLTTPCVTAVSKTLMQFETLVKPILLEFNPAAINS</sequence>
<dbReference type="EMBL" id="AFNH02001734">
    <property type="protein sequence ID" value="EZG42833.1"/>
    <property type="molecule type" value="Genomic_DNA"/>
</dbReference>
<accession>A0A023AWM6</accession>
<protein>
    <submittedName>
        <fullName evidence="1">Uncharacterized protein</fullName>
    </submittedName>
</protein>
<comment type="caution">
    <text evidence="1">The sequence shown here is derived from an EMBL/GenBank/DDBJ whole genome shotgun (WGS) entry which is preliminary data.</text>
</comment>
<feature type="non-terminal residue" evidence="1">
    <location>
        <position position="49"/>
    </location>
</feature>
<keyword evidence="2" id="KW-1185">Reference proteome</keyword>
<reference evidence="1" key="1">
    <citation type="submission" date="2013-12" db="EMBL/GenBank/DDBJ databases">
        <authorList>
            <person name="Omoto C.K."/>
            <person name="Sibley D."/>
            <person name="Venepally P."/>
            <person name="Hadjithomas M."/>
            <person name="Karamycheva S."/>
            <person name="Brunk B."/>
            <person name="Roos D."/>
            <person name="Caler E."/>
            <person name="Lorenzi H."/>
        </authorList>
    </citation>
    <scope>NUCLEOTIDE SEQUENCE</scope>
</reference>
<dbReference type="RefSeq" id="XP_011133888.1">
    <property type="nucleotide sequence ID" value="XM_011135586.1"/>
</dbReference>